<proteinExistence type="predicted"/>
<dbReference type="Pfam" id="PF00856">
    <property type="entry name" value="SET"/>
    <property type="match status" value="1"/>
</dbReference>
<gene>
    <name evidence="2" type="ORF">TrLO_g10269</name>
</gene>
<protein>
    <recommendedName>
        <fullName evidence="1">SET domain-containing protein</fullName>
    </recommendedName>
</protein>
<dbReference type="Gene3D" id="2.170.270.10">
    <property type="entry name" value="SET domain"/>
    <property type="match status" value="1"/>
</dbReference>
<dbReference type="Proteomes" id="UP001165122">
    <property type="component" value="Unassembled WGS sequence"/>
</dbReference>
<feature type="domain" description="SET" evidence="1">
    <location>
        <begin position="91"/>
        <end position="205"/>
    </location>
</feature>
<dbReference type="PROSITE" id="PS50280">
    <property type="entry name" value="SET"/>
    <property type="match status" value="1"/>
</dbReference>
<comment type="caution">
    <text evidence="2">The sequence shown here is derived from an EMBL/GenBank/DDBJ whole genome shotgun (WGS) entry which is preliminary data.</text>
</comment>
<name>A0A9W7FPI8_9STRA</name>
<dbReference type="EMBL" id="BRXW01000237">
    <property type="protein sequence ID" value="GMI15736.1"/>
    <property type="molecule type" value="Genomic_DNA"/>
</dbReference>
<dbReference type="OrthoDB" id="5560686at2759"/>
<sequence>MALGTPLPTKDFHYYSTRLKGLLDHGEFVWVPEASESMKYHEGDVDIFNQSENPSKSSMKLLEERIDMVRNMMNERLGKDEQETIYDNTKSTLLAKKSGIPGAGFGLFTTVDIPSGSVVCFYTGCRHDFRSQQKLMDKSYLLSVGDFFFDPSPANCLNIMARYINDPINCSMHNVKYVEEKEIYSAGIVATRGIKAGEEIFISYGEAYWKRESQFYTPTCLTTNSVALDNKK</sequence>
<dbReference type="SUPFAM" id="SSF82199">
    <property type="entry name" value="SET domain"/>
    <property type="match status" value="1"/>
</dbReference>
<keyword evidence="3" id="KW-1185">Reference proteome</keyword>
<evidence type="ECO:0000313" key="2">
    <source>
        <dbReference type="EMBL" id="GMI15736.1"/>
    </source>
</evidence>
<organism evidence="2 3">
    <name type="scientific">Triparma laevis f. longispina</name>
    <dbReference type="NCBI Taxonomy" id="1714387"/>
    <lineage>
        <taxon>Eukaryota</taxon>
        <taxon>Sar</taxon>
        <taxon>Stramenopiles</taxon>
        <taxon>Ochrophyta</taxon>
        <taxon>Bolidophyceae</taxon>
        <taxon>Parmales</taxon>
        <taxon>Triparmaceae</taxon>
        <taxon>Triparma</taxon>
    </lineage>
</organism>
<dbReference type="InterPro" id="IPR001214">
    <property type="entry name" value="SET_dom"/>
</dbReference>
<dbReference type="SMART" id="SM00317">
    <property type="entry name" value="SET"/>
    <property type="match status" value="1"/>
</dbReference>
<evidence type="ECO:0000259" key="1">
    <source>
        <dbReference type="PROSITE" id="PS50280"/>
    </source>
</evidence>
<accession>A0A9W7FPI8</accession>
<dbReference type="AlphaFoldDB" id="A0A9W7FPI8"/>
<reference evidence="3" key="1">
    <citation type="journal article" date="2023" name="Commun. Biol.">
        <title>Genome analysis of Parmales, the sister group of diatoms, reveals the evolutionary specialization of diatoms from phago-mixotrophs to photoautotrophs.</title>
        <authorList>
            <person name="Ban H."/>
            <person name="Sato S."/>
            <person name="Yoshikawa S."/>
            <person name="Yamada K."/>
            <person name="Nakamura Y."/>
            <person name="Ichinomiya M."/>
            <person name="Sato N."/>
            <person name="Blanc-Mathieu R."/>
            <person name="Endo H."/>
            <person name="Kuwata A."/>
            <person name="Ogata H."/>
        </authorList>
    </citation>
    <scope>NUCLEOTIDE SEQUENCE [LARGE SCALE GENOMIC DNA]</scope>
    <source>
        <strain evidence="3">NIES 3700</strain>
    </source>
</reference>
<evidence type="ECO:0000313" key="3">
    <source>
        <dbReference type="Proteomes" id="UP001165122"/>
    </source>
</evidence>
<dbReference type="InterPro" id="IPR046341">
    <property type="entry name" value="SET_dom_sf"/>
</dbReference>